<gene>
    <name evidence="2" type="ORF">FCL38_19460</name>
</gene>
<dbReference type="InterPro" id="IPR001387">
    <property type="entry name" value="Cro/C1-type_HTH"/>
</dbReference>
<feature type="domain" description="HTH cro/C1-type" evidence="1">
    <location>
        <begin position="17"/>
        <end position="71"/>
    </location>
</feature>
<dbReference type="SMART" id="SM00530">
    <property type="entry name" value="HTH_XRE"/>
    <property type="match status" value="1"/>
</dbReference>
<organism evidence="2 3">
    <name type="scientific">Pseudoduganella umbonata</name>
    <dbReference type="NCBI Taxonomy" id="864828"/>
    <lineage>
        <taxon>Bacteria</taxon>
        <taxon>Pseudomonadati</taxon>
        <taxon>Pseudomonadota</taxon>
        <taxon>Betaproteobacteria</taxon>
        <taxon>Burkholderiales</taxon>
        <taxon>Oxalobacteraceae</taxon>
        <taxon>Telluria group</taxon>
        <taxon>Pseudoduganella</taxon>
    </lineage>
</organism>
<dbReference type="CDD" id="cd00093">
    <property type="entry name" value="HTH_XRE"/>
    <property type="match status" value="1"/>
</dbReference>
<name>A0ABX5UKQ0_9BURK</name>
<protein>
    <submittedName>
        <fullName evidence="2">Helix-turn-helix domain-containing protein</fullName>
    </submittedName>
</protein>
<dbReference type="Proteomes" id="UP000298763">
    <property type="component" value="Chromosome"/>
</dbReference>
<evidence type="ECO:0000313" key="3">
    <source>
        <dbReference type="Proteomes" id="UP000298763"/>
    </source>
</evidence>
<dbReference type="InterPro" id="IPR010982">
    <property type="entry name" value="Lambda_DNA-bd_dom_sf"/>
</dbReference>
<dbReference type="EMBL" id="CP040017">
    <property type="protein sequence ID" value="QCP12354.1"/>
    <property type="molecule type" value="Genomic_DNA"/>
</dbReference>
<sequence length="90" mass="10343">MEKSIHSQQYALMLRLLREERLAAGLSQEQLATRLQVTQVFVSKCERGQRRIDPVELRTWCMALGTTGARFYEAFEEAALKNEILLGKKS</sequence>
<evidence type="ECO:0000259" key="1">
    <source>
        <dbReference type="PROSITE" id="PS50943"/>
    </source>
</evidence>
<keyword evidence="3" id="KW-1185">Reference proteome</keyword>
<accession>A0ABX5UKQ0</accession>
<reference evidence="2 3" key="1">
    <citation type="submission" date="2019-05" db="EMBL/GenBank/DDBJ databases">
        <title>Draft Genome Sequences of Six Type Strains of the Genus Massilia.</title>
        <authorList>
            <person name="Miess H."/>
            <person name="Frediansyhah A."/>
            <person name="Gross H."/>
        </authorList>
    </citation>
    <scope>NUCLEOTIDE SEQUENCE [LARGE SCALE GENOMIC DNA]</scope>
    <source>
        <strain evidence="2 3">DSMZ 26121</strain>
    </source>
</reference>
<proteinExistence type="predicted"/>
<evidence type="ECO:0000313" key="2">
    <source>
        <dbReference type="EMBL" id="QCP12354.1"/>
    </source>
</evidence>
<dbReference type="Pfam" id="PF13560">
    <property type="entry name" value="HTH_31"/>
    <property type="match status" value="1"/>
</dbReference>
<dbReference type="Gene3D" id="1.10.260.40">
    <property type="entry name" value="lambda repressor-like DNA-binding domains"/>
    <property type="match status" value="1"/>
</dbReference>
<dbReference type="PROSITE" id="PS50943">
    <property type="entry name" value="HTH_CROC1"/>
    <property type="match status" value="1"/>
</dbReference>
<dbReference type="SUPFAM" id="SSF47413">
    <property type="entry name" value="lambda repressor-like DNA-binding domains"/>
    <property type="match status" value="1"/>
</dbReference>